<evidence type="ECO:0000256" key="4">
    <source>
        <dbReference type="ARBA" id="ARBA00023163"/>
    </source>
</evidence>
<dbReference type="EMBL" id="LR699554">
    <property type="protein sequence ID" value="VVD32268.1"/>
    <property type="molecule type" value="Genomic_DNA"/>
</dbReference>
<dbReference type="PANTHER" id="PTHR30427:SF1">
    <property type="entry name" value="TRANSCRIPTIONAL ACTIVATOR PROTEIN LYSR"/>
    <property type="match status" value="1"/>
</dbReference>
<evidence type="ECO:0000313" key="7">
    <source>
        <dbReference type="Proteomes" id="UP000325811"/>
    </source>
</evidence>
<dbReference type="Gene3D" id="1.10.10.10">
    <property type="entry name" value="Winged helix-like DNA-binding domain superfamily/Winged helix DNA-binding domain"/>
    <property type="match status" value="1"/>
</dbReference>
<dbReference type="InterPro" id="IPR005119">
    <property type="entry name" value="LysR_subst-bd"/>
</dbReference>
<dbReference type="Gene3D" id="3.40.190.290">
    <property type="match status" value="1"/>
</dbReference>
<keyword evidence="4" id="KW-0804">Transcription</keyword>
<dbReference type="CDD" id="cd08415">
    <property type="entry name" value="PBP2_LysR_opines_like"/>
    <property type="match status" value="1"/>
</dbReference>
<dbReference type="InterPro" id="IPR000847">
    <property type="entry name" value="LysR_HTH_N"/>
</dbReference>
<keyword evidence="2" id="KW-0805">Transcription regulation</keyword>
<sequence length="296" mass="32473">MDFRLRQMEIFRSVMLTGSINGAAKLLFISQPAVSRIIAHTEQTLGLKLFNRAKGKLIPTPEGVALFRQVDEFYEHALQVNNFARDLAQGATGTLNLSSSPCLSYTVMPRAIAQFIARYPKIRVVYHTSQLNCMATEVLSNKVDVAVAVMPIQHPNVKVEVFTTGKMACVLPKDHPLGSQTVLSLADVSAYPLIVHHPSITFGKLVSTAFRDAGLEMRSRVNVFQTDVACSLVRAGAGIAIVDEYTACAGAWHDLMQRPLAEPITLTPCIVRSAFDNQATHADKFIEILRSVAHAR</sequence>
<protein>
    <submittedName>
        <fullName evidence="6">Transcriptional regulator</fullName>
    </submittedName>
</protein>
<accession>A0A5Q4ZNM9</accession>
<dbReference type="KEGG" id="pdio:PDMSB3_0970.1"/>
<dbReference type="PROSITE" id="PS50931">
    <property type="entry name" value="HTH_LYSR"/>
    <property type="match status" value="1"/>
</dbReference>
<dbReference type="AlphaFoldDB" id="A0A5Q4ZNM9"/>
<dbReference type="RefSeq" id="WP_007176638.1">
    <property type="nucleotide sequence ID" value="NZ_LR699554.1"/>
</dbReference>
<proteinExistence type="inferred from homology"/>
<dbReference type="GO" id="GO:0043565">
    <property type="term" value="F:sequence-specific DNA binding"/>
    <property type="evidence" value="ECO:0007669"/>
    <property type="project" value="TreeGrafter"/>
</dbReference>
<keyword evidence="3" id="KW-0238">DNA-binding</keyword>
<evidence type="ECO:0000313" key="6">
    <source>
        <dbReference type="EMBL" id="VVD32268.1"/>
    </source>
</evidence>
<comment type="similarity">
    <text evidence="1">Belongs to the LysR transcriptional regulatory family.</text>
</comment>
<evidence type="ECO:0000256" key="1">
    <source>
        <dbReference type="ARBA" id="ARBA00009437"/>
    </source>
</evidence>
<dbReference type="PANTHER" id="PTHR30427">
    <property type="entry name" value="TRANSCRIPTIONAL ACTIVATOR PROTEIN LYSR"/>
    <property type="match status" value="1"/>
</dbReference>
<dbReference type="Pfam" id="PF03466">
    <property type="entry name" value="LysR_substrate"/>
    <property type="match status" value="1"/>
</dbReference>
<dbReference type="InterPro" id="IPR036390">
    <property type="entry name" value="WH_DNA-bd_sf"/>
</dbReference>
<dbReference type="InterPro" id="IPR037424">
    <property type="entry name" value="NocR_PBP2"/>
</dbReference>
<dbReference type="InterPro" id="IPR036388">
    <property type="entry name" value="WH-like_DNA-bd_sf"/>
</dbReference>
<evidence type="ECO:0000259" key="5">
    <source>
        <dbReference type="PROSITE" id="PS50931"/>
    </source>
</evidence>
<reference evidence="6 7" key="1">
    <citation type="submission" date="2019-08" db="EMBL/GenBank/DDBJ databases">
        <authorList>
            <person name="Herpell B J."/>
        </authorList>
    </citation>
    <scope>NUCLEOTIDE SEQUENCE [LARGE SCALE GENOMIC DNA]</scope>
    <source>
        <strain evidence="7">Msb3</strain>
    </source>
</reference>
<dbReference type="Proteomes" id="UP000325811">
    <property type="component" value="Chromosome II"/>
</dbReference>
<evidence type="ECO:0000256" key="3">
    <source>
        <dbReference type="ARBA" id="ARBA00023125"/>
    </source>
</evidence>
<name>A0A5Q4ZNM9_9BURK</name>
<dbReference type="PRINTS" id="PR00039">
    <property type="entry name" value="HTHLYSR"/>
</dbReference>
<dbReference type="SUPFAM" id="SSF46785">
    <property type="entry name" value="Winged helix' DNA-binding domain"/>
    <property type="match status" value="1"/>
</dbReference>
<dbReference type="GO" id="GO:0003700">
    <property type="term" value="F:DNA-binding transcription factor activity"/>
    <property type="evidence" value="ECO:0007669"/>
    <property type="project" value="InterPro"/>
</dbReference>
<feature type="domain" description="HTH lysR-type" evidence="5">
    <location>
        <begin position="1"/>
        <end position="60"/>
    </location>
</feature>
<gene>
    <name evidence="6" type="ORF">PDMSB3_0970</name>
</gene>
<evidence type="ECO:0000256" key="2">
    <source>
        <dbReference type="ARBA" id="ARBA00023015"/>
    </source>
</evidence>
<dbReference type="GO" id="GO:0010628">
    <property type="term" value="P:positive regulation of gene expression"/>
    <property type="evidence" value="ECO:0007669"/>
    <property type="project" value="TreeGrafter"/>
</dbReference>
<dbReference type="SUPFAM" id="SSF53850">
    <property type="entry name" value="Periplasmic binding protein-like II"/>
    <property type="match status" value="1"/>
</dbReference>
<organism evidence="6 7">
    <name type="scientific">Paraburkholderia dioscoreae</name>
    <dbReference type="NCBI Taxonomy" id="2604047"/>
    <lineage>
        <taxon>Bacteria</taxon>
        <taxon>Pseudomonadati</taxon>
        <taxon>Pseudomonadota</taxon>
        <taxon>Betaproteobacteria</taxon>
        <taxon>Burkholderiales</taxon>
        <taxon>Burkholderiaceae</taxon>
        <taxon>Paraburkholderia</taxon>
    </lineage>
</organism>
<keyword evidence="7" id="KW-1185">Reference proteome</keyword>
<dbReference type="Pfam" id="PF00126">
    <property type="entry name" value="HTH_1"/>
    <property type="match status" value="1"/>
</dbReference>